<evidence type="ECO:0000313" key="2">
    <source>
        <dbReference type="EMBL" id="MBN2067501.1"/>
    </source>
</evidence>
<reference evidence="2" key="1">
    <citation type="submission" date="2021-01" db="EMBL/GenBank/DDBJ databases">
        <title>Active Sulfur Cycling in an Early Earth Analoge.</title>
        <authorList>
            <person name="Hahn C.R."/>
            <person name="Youssef N.H."/>
            <person name="Elshahed M."/>
        </authorList>
    </citation>
    <scope>NUCLEOTIDE SEQUENCE</scope>
    <source>
        <strain evidence="2">Zod_Metabat.1151</strain>
    </source>
</reference>
<sequence length="182" mass="18988">MNGKGAYSGTIAVVAIVVLIAVSFSSGATLNTEDAAGKAKAIVELKAEFQQARYLLDKTASDAIADSAEAGGCDFDSTEIAGILLPYFRNTLEEAGLENCGMANSSVSGNRNNITIKFNLNCTKELSGMQLQYKKDSIQLTKRAAYENTGTGCNVDVRDSDSSVCEVDTISAGSGSNLCTAS</sequence>
<keyword evidence="1" id="KW-0812">Transmembrane</keyword>
<evidence type="ECO:0000256" key="1">
    <source>
        <dbReference type="SAM" id="Phobius"/>
    </source>
</evidence>
<comment type="caution">
    <text evidence="2">The sequence shown here is derived from an EMBL/GenBank/DDBJ whole genome shotgun (WGS) entry which is preliminary data.</text>
</comment>
<organism evidence="2 3">
    <name type="scientific">Candidatus Iainarchaeum sp</name>
    <dbReference type="NCBI Taxonomy" id="3101447"/>
    <lineage>
        <taxon>Archaea</taxon>
        <taxon>Candidatus Iainarchaeota</taxon>
        <taxon>Candidatus Iainarchaeia</taxon>
        <taxon>Candidatus Iainarchaeales</taxon>
        <taxon>Candidatus Iainarchaeaceae</taxon>
        <taxon>Candidatus Iainarchaeum</taxon>
    </lineage>
</organism>
<evidence type="ECO:0000313" key="3">
    <source>
        <dbReference type="Proteomes" id="UP000809243"/>
    </source>
</evidence>
<accession>A0A939C4S3</accession>
<protein>
    <submittedName>
        <fullName evidence="2">Uncharacterized protein</fullName>
    </submittedName>
</protein>
<keyword evidence="1" id="KW-0472">Membrane</keyword>
<dbReference type="EMBL" id="JAFGDB010000058">
    <property type="protein sequence ID" value="MBN2067501.1"/>
    <property type="molecule type" value="Genomic_DNA"/>
</dbReference>
<name>A0A939C4S3_9ARCH</name>
<feature type="transmembrane region" description="Helical" evidence="1">
    <location>
        <begin position="6"/>
        <end position="30"/>
    </location>
</feature>
<proteinExistence type="predicted"/>
<keyword evidence="1" id="KW-1133">Transmembrane helix</keyword>
<gene>
    <name evidence="2" type="ORF">JW744_03465</name>
</gene>
<dbReference type="AlphaFoldDB" id="A0A939C4S3"/>
<dbReference type="Proteomes" id="UP000809243">
    <property type="component" value="Unassembled WGS sequence"/>
</dbReference>